<dbReference type="OrthoDB" id="5518267at2"/>
<keyword evidence="4" id="KW-0238">DNA-binding</keyword>
<dbReference type="Pfam" id="PF14332">
    <property type="entry name" value="DUF4388"/>
    <property type="match status" value="1"/>
</dbReference>
<protein>
    <recommendedName>
        <fullName evidence="8">Response regulatory domain-containing protein</fullName>
    </recommendedName>
</protein>
<reference evidence="9 10" key="1">
    <citation type="submission" date="2014-02" db="EMBL/GenBank/DDBJ databases">
        <title>The small core and large imbalanced accessory genome model reveals a collaborative survival strategy of Sorangium cellulosum strains in nature.</title>
        <authorList>
            <person name="Han K."/>
            <person name="Peng R."/>
            <person name="Blom J."/>
            <person name="Li Y.-Z."/>
        </authorList>
    </citation>
    <scope>NUCLEOTIDE SEQUENCE [LARGE SCALE GENOMIC DNA]</scope>
    <source>
        <strain evidence="9 10">So0008-312</strain>
    </source>
</reference>
<dbReference type="PANTHER" id="PTHR48111:SF1">
    <property type="entry name" value="TWO-COMPONENT RESPONSE REGULATOR ORR33"/>
    <property type="match status" value="1"/>
</dbReference>
<keyword evidence="3" id="KW-0805">Transcription regulation</keyword>
<feature type="region of interest" description="Disordered" evidence="7">
    <location>
        <begin position="253"/>
        <end position="285"/>
    </location>
</feature>
<dbReference type="CDD" id="cd17574">
    <property type="entry name" value="REC_OmpR"/>
    <property type="match status" value="1"/>
</dbReference>
<dbReference type="GO" id="GO:0000156">
    <property type="term" value="F:phosphorelay response regulator activity"/>
    <property type="evidence" value="ECO:0007669"/>
    <property type="project" value="TreeGrafter"/>
</dbReference>
<dbReference type="GO" id="GO:0006355">
    <property type="term" value="P:regulation of DNA-templated transcription"/>
    <property type="evidence" value="ECO:0007669"/>
    <property type="project" value="TreeGrafter"/>
</dbReference>
<dbReference type="Pfam" id="PF00072">
    <property type="entry name" value="Response_reg"/>
    <property type="match status" value="1"/>
</dbReference>
<comment type="caution">
    <text evidence="9">The sequence shown here is derived from an EMBL/GenBank/DDBJ whole genome shotgun (WGS) entry which is preliminary data.</text>
</comment>
<dbReference type="InterPro" id="IPR039420">
    <property type="entry name" value="WalR-like"/>
</dbReference>
<evidence type="ECO:0000256" key="1">
    <source>
        <dbReference type="ARBA" id="ARBA00022553"/>
    </source>
</evidence>
<keyword evidence="2" id="KW-0902">Two-component regulatory system</keyword>
<evidence type="ECO:0000256" key="7">
    <source>
        <dbReference type="SAM" id="MobiDB-lite"/>
    </source>
</evidence>
<keyword evidence="5" id="KW-0804">Transcription</keyword>
<dbReference type="SUPFAM" id="SSF52172">
    <property type="entry name" value="CheY-like"/>
    <property type="match status" value="1"/>
</dbReference>
<dbReference type="InterPro" id="IPR001789">
    <property type="entry name" value="Sig_transdc_resp-reg_receiver"/>
</dbReference>
<proteinExistence type="predicted"/>
<name>A0A150QE21_SORCE</name>
<evidence type="ECO:0000313" key="10">
    <source>
        <dbReference type="Proteomes" id="UP000075260"/>
    </source>
</evidence>
<evidence type="ECO:0000256" key="5">
    <source>
        <dbReference type="ARBA" id="ARBA00023163"/>
    </source>
</evidence>
<accession>A0A150QE21</accession>
<organism evidence="9 10">
    <name type="scientific">Sorangium cellulosum</name>
    <name type="common">Polyangium cellulosum</name>
    <dbReference type="NCBI Taxonomy" id="56"/>
    <lineage>
        <taxon>Bacteria</taxon>
        <taxon>Pseudomonadati</taxon>
        <taxon>Myxococcota</taxon>
        <taxon>Polyangia</taxon>
        <taxon>Polyangiales</taxon>
        <taxon>Polyangiaceae</taxon>
        <taxon>Sorangium</taxon>
    </lineage>
</organism>
<dbReference type="GO" id="GO:0000976">
    <property type="term" value="F:transcription cis-regulatory region binding"/>
    <property type="evidence" value="ECO:0007669"/>
    <property type="project" value="TreeGrafter"/>
</dbReference>
<evidence type="ECO:0000256" key="3">
    <source>
        <dbReference type="ARBA" id="ARBA00023015"/>
    </source>
</evidence>
<dbReference type="AlphaFoldDB" id="A0A150QE21"/>
<gene>
    <name evidence="9" type="ORF">BE15_35115</name>
</gene>
<evidence type="ECO:0000256" key="6">
    <source>
        <dbReference type="PROSITE-ProRule" id="PRU00169"/>
    </source>
</evidence>
<dbReference type="SMART" id="SM00448">
    <property type="entry name" value="REC"/>
    <property type="match status" value="1"/>
</dbReference>
<evidence type="ECO:0000256" key="2">
    <source>
        <dbReference type="ARBA" id="ARBA00023012"/>
    </source>
</evidence>
<keyword evidence="1 6" id="KW-0597">Phosphoprotein</keyword>
<dbReference type="EMBL" id="JEMA01000763">
    <property type="protein sequence ID" value="KYF66220.1"/>
    <property type="molecule type" value="Genomic_DNA"/>
</dbReference>
<feature type="compositionally biased region" description="Low complexity" evidence="7">
    <location>
        <begin position="368"/>
        <end position="383"/>
    </location>
</feature>
<dbReference type="InterPro" id="IPR011006">
    <property type="entry name" value="CheY-like_superfamily"/>
</dbReference>
<feature type="domain" description="Response regulatory" evidence="8">
    <location>
        <begin position="5"/>
        <end position="122"/>
    </location>
</feature>
<feature type="compositionally biased region" description="Pro residues" evidence="7">
    <location>
        <begin position="426"/>
        <end position="436"/>
    </location>
</feature>
<dbReference type="PROSITE" id="PS50110">
    <property type="entry name" value="RESPONSE_REGULATORY"/>
    <property type="match status" value="1"/>
</dbReference>
<evidence type="ECO:0000313" key="9">
    <source>
        <dbReference type="EMBL" id="KYF66220.1"/>
    </source>
</evidence>
<feature type="region of interest" description="Disordered" evidence="7">
    <location>
        <begin position="332"/>
        <end position="444"/>
    </location>
</feature>
<dbReference type="Gene3D" id="3.40.50.2300">
    <property type="match status" value="1"/>
</dbReference>
<dbReference type="RefSeq" id="WP_061610648.1">
    <property type="nucleotide sequence ID" value="NZ_JEMA01000763.1"/>
</dbReference>
<evidence type="ECO:0000259" key="8">
    <source>
        <dbReference type="PROSITE" id="PS50110"/>
    </source>
</evidence>
<sequence length="444" mass="47288">MPSGVVLVIEDEEYVADLLATAIREVGYEVIFCSTAEAGLSTACTLEPECIVCDVGLPDHDGYWVARNVRTQPSRVSVTPFLFLSALDDQQSRLEGFHVGADVYMTKPFRVSEVVAQIGALVQMASRLRQRRDSLMSIPASVDQTAIEGDLSQMSIATVLTVLEMERRSGAFEVTSKKRRALLDIAEGCIVQGTVGGTHVSALAALRTMLSWKVGRFAFIPGSRPVPSDRKSIAAYLLEATRLEDESTRVELELPPSRRRTEPRIGTTALGGPSSILDDVAPPSSRAPLEERLRFGPGVAPRRASDGAVAIADVANGPPSLELSFELEVAPPVTPPTLRSLARTAKPPSSRRGPESEPPTVPRGQGQTSASSSRPPSGRATAPPASPGRGGQPETAEMEAPSRGTLAPPATRPASLDAGQRTSAAPQPPRPVPPRPPRPETKKR</sequence>
<dbReference type="GO" id="GO:0005829">
    <property type="term" value="C:cytosol"/>
    <property type="evidence" value="ECO:0007669"/>
    <property type="project" value="TreeGrafter"/>
</dbReference>
<dbReference type="PANTHER" id="PTHR48111">
    <property type="entry name" value="REGULATOR OF RPOS"/>
    <property type="match status" value="1"/>
</dbReference>
<evidence type="ECO:0000256" key="4">
    <source>
        <dbReference type="ARBA" id="ARBA00023125"/>
    </source>
</evidence>
<feature type="modified residue" description="4-aspartylphosphate" evidence="6">
    <location>
        <position position="54"/>
    </location>
</feature>
<dbReference type="Proteomes" id="UP000075260">
    <property type="component" value="Unassembled WGS sequence"/>
</dbReference>
<dbReference type="GO" id="GO:0032993">
    <property type="term" value="C:protein-DNA complex"/>
    <property type="evidence" value="ECO:0007669"/>
    <property type="project" value="TreeGrafter"/>
</dbReference>
<dbReference type="InterPro" id="IPR025497">
    <property type="entry name" value="PatA-like_N"/>
</dbReference>